<dbReference type="Proteomes" id="UP000051254">
    <property type="component" value="Unassembled WGS sequence"/>
</dbReference>
<accession>A0A0R0BKL5</accession>
<protein>
    <submittedName>
        <fullName evidence="4">YceI family protein</fullName>
    </submittedName>
</protein>
<dbReference type="PATRIC" id="fig|266128.3.peg.1684"/>
<dbReference type="InterPro" id="IPR007372">
    <property type="entry name" value="Lipid/polyisoprenoid-bd_YceI"/>
</dbReference>
<evidence type="ECO:0000256" key="1">
    <source>
        <dbReference type="SAM" id="SignalP"/>
    </source>
</evidence>
<dbReference type="Pfam" id="PF04264">
    <property type="entry name" value="YceI"/>
    <property type="match status" value="1"/>
</dbReference>
<reference evidence="4 6" key="2">
    <citation type="submission" date="2020-08" db="EMBL/GenBank/DDBJ databases">
        <title>Stenotrophomonas sp. W1S232.</title>
        <authorList>
            <person name="Deng Y."/>
        </authorList>
    </citation>
    <scope>NUCLEOTIDE SEQUENCE [LARGE SCALE GENOMIC DNA]</scope>
    <source>
        <strain evidence="4 6">W1S232</strain>
    </source>
</reference>
<feature type="domain" description="Lipid/polyisoprenoid-binding YceI-like" evidence="2">
    <location>
        <begin position="22"/>
        <end position="187"/>
    </location>
</feature>
<accession>A0A7W3YVX7</accession>
<evidence type="ECO:0000313" key="4">
    <source>
        <dbReference type="EMBL" id="MBB1117647.1"/>
    </source>
</evidence>
<evidence type="ECO:0000313" key="5">
    <source>
        <dbReference type="Proteomes" id="UP000051254"/>
    </source>
</evidence>
<name>A0A0R0BKL5_9GAMM</name>
<dbReference type="PANTHER" id="PTHR34406:SF1">
    <property type="entry name" value="PROTEIN YCEI"/>
    <property type="match status" value="1"/>
</dbReference>
<sequence length="202" mass="22028">MRPLLGSALLLLSLASQASVPLWQVDPVHSKLLVAVEHAGFSQSLALMPVSAGVLHYDPEQPDSSRVEVVLQPARLDFGDERWNAAVHGSGLLAVDNYPEARFRSDKVTLDQNGDLLIDGTLELRGVSLPLQLRAQRNGQRRHPLPPFRQTVGFSATTSLSRAAFGADAWPGMVGDTVQIRIELEATRDRNAELAPLTPDQR</sequence>
<comment type="caution">
    <text evidence="3">The sequence shown here is derived from an EMBL/GenBank/DDBJ whole genome shotgun (WGS) entry which is preliminary data.</text>
</comment>
<feature type="signal peptide" evidence="1">
    <location>
        <begin position="1"/>
        <end position="18"/>
    </location>
</feature>
<dbReference type="PANTHER" id="PTHR34406">
    <property type="entry name" value="PROTEIN YCEI"/>
    <property type="match status" value="1"/>
</dbReference>
<dbReference type="InterPro" id="IPR036761">
    <property type="entry name" value="TTHA0802/YceI-like_sf"/>
</dbReference>
<proteinExistence type="predicted"/>
<dbReference type="EMBL" id="LDJH01000029">
    <property type="protein sequence ID" value="KRG54834.1"/>
    <property type="molecule type" value="Genomic_DNA"/>
</dbReference>
<dbReference type="AlphaFoldDB" id="A0A0R0BKL5"/>
<keyword evidence="1" id="KW-0732">Signal</keyword>
<keyword evidence="5" id="KW-1185">Reference proteome</keyword>
<evidence type="ECO:0000259" key="2">
    <source>
        <dbReference type="SMART" id="SM00867"/>
    </source>
</evidence>
<reference evidence="3 5" key="1">
    <citation type="submission" date="2015-05" db="EMBL/GenBank/DDBJ databases">
        <title>Genome sequencing and analysis of members of genus Stenotrophomonas.</title>
        <authorList>
            <person name="Patil P.P."/>
            <person name="Midha S."/>
            <person name="Patil P.B."/>
        </authorList>
    </citation>
    <scope>NUCLEOTIDE SEQUENCE [LARGE SCALE GENOMIC DNA]</scope>
    <source>
        <strain evidence="3 5">DSM 17805</strain>
    </source>
</reference>
<dbReference type="OrthoDB" id="9811006at2"/>
<gene>
    <name evidence="3" type="ORF">ABB25_13150</name>
    <name evidence="4" type="ORF">H4O09_11360</name>
</gene>
<dbReference type="RefSeq" id="WP_057667517.1">
    <property type="nucleotide sequence ID" value="NZ_JACIUV010000005.1"/>
</dbReference>
<feature type="chain" id="PRO_5006392607" evidence="1">
    <location>
        <begin position="19"/>
        <end position="202"/>
    </location>
</feature>
<evidence type="ECO:0000313" key="6">
    <source>
        <dbReference type="Proteomes" id="UP000550609"/>
    </source>
</evidence>
<dbReference type="Gene3D" id="2.40.128.110">
    <property type="entry name" value="Lipid/polyisoprenoid-binding, YceI-like"/>
    <property type="match status" value="1"/>
</dbReference>
<dbReference type="EMBL" id="JACIUV010000005">
    <property type="protein sequence ID" value="MBB1117647.1"/>
    <property type="molecule type" value="Genomic_DNA"/>
</dbReference>
<dbReference type="SMART" id="SM00867">
    <property type="entry name" value="YceI"/>
    <property type="match status" value="1"/>
</dbReference>
<dbReference type="Proteomes" id="UP000550609">
    <property type="component" value="Unassembled WGS sequence"/>
</dbReference>
<dbReference type="STRING" id="266128.ABB25_13150"/>
<dbReference type="SUPFAM" id="SSF101874">
    <property type="entry name" value="YceI-like"/>
    <property type="match status" value="1"/>
</dbReference>
<organism evidence="3 5">
    <name type="scientific">Stenotrophomonas koreensis</name>
    <dbReference type="NCBI Taxonomy" id="266128"/>
    <lineage>
        <taxon>Bacteria</taxon>
        <taxon>Pseudomonadati</taxon>
        <taxon>Pseudomonadota</taxon>
        <taxon>Gammaproteobacteria</taxon>
        <taxon>Lysobacterales</taxon>
        <taxon>Lysobacteraceae</taxon>
        <taxon>Stenotrophomonas</taxon>
    </lineage>
</organism>
<evidence type="ECO:0000313" key="3">
    <source>
        <dbReference type="EMBL" id="KRG54834.1"/>
    </source>
</evidence>